<evidence type="ECO:0000259" key="1">
    <source>
        <dbReference type="Pfam" id="PF09722"/>
    </source>
</evidence>
<dbReference type="RefSeq" id="WP_090631745.1">
    <property type="nucleotide sequence ID" value="NZ_FOQO01000014.1"/>
</dbReference>
<dbReference type="Proteomes" id="UP000198670">
    <property type="component" value="Unassembled WGS sequence"/>
</dbReference>
<keyword evidence="3" id="KW-1185">Reference proteome</keyword>
<sequence>MVTGTLDRKQERIIAGIPPVSDFSGIYFYTINNKSNHELVMLLDSIIGLNDSVLSDWLNITPRTYRNYKQNTDVVLKGNVKEHIVLLLSLYKHGVEVFGNTADFEHWLTEKNRLLDNEAPYSFLTTVSGIKFIDNRLTALEYGENV</sequence>
<dbReference type="InterPro" id="IPR024467">
    <property type="entry name" value="Xre/MbcA/ParS-like_toxin-bd"/>
</dbReference>
<evidence type="ECO:0000313" key="2">
    <source>
        <dbReference type="EMBL" id="SFJ82166.1"/>
    </source>
</evidence>
<dbReference type="STRING" id="1477437.SAMN05444682_114151"/>
<feature type="domain" description="Antitoxin Xre/MbcA/ParS-like toxin-binding" evidence="1">
    <location>
        <begin position="94"/>
        <end position="143"/>
    </location>
</feature>
<proteinExistence type="predicted"/>
<dbReference type="EMBL" id="FOQO01000014">
    <property type="protein sequence ID" value="SFJ82166.1"/>
    <property type="molecule type" value="Genomic_DNA"/>
</dbReference>
<dbReference type="AlphaFoldDB" id="A0A1I3UK25"/>
<protein>
    <submittedName>
        <fullName evidence="2">Uncharacterized conserved protein, DUF2384 family</fullName>
    </submittedName>
</protein>
<dbReference type="Pfam" id="PF09722">
    <property type="entry name" value="Xre_MbcA_ParS_C"/>
    <property type="match status" value="1"/>
</dbReference>
<dbReference type="OrthoDB" id="5770459at2"/>
<reference evidence="2 3" key="1">
    <citation type="submission" date="2016-10" db="EMBL/GenBank/DDBJ databases">
        <authorList>
            <person name="de Groot N.N."/>
        </authorList>
    </citation>
    <scope>NUCLEOTIDE SEQUENCE [LARGE SCALE GENOMIC DNA]</scope>
    <source>
        <strain evidence="2 3">RK1</strain>
    </source>
</reference>
<gene>
    <name evidence="2" type="ORF">SAMN05444682_114151</name>
</gene>
<name>A0A1I3UK25_9SPHI</name>
<accession>A0A1I3UK25</accession>
<organism evidence="2 3">
    <name type="scientific">Parapedobacter indicus</name>
    <dbReference type="NCBI Taxonomy" id="1477437"/>
    <lineage>
        <taxon>Bacteria</taxon>
        <taxon>Pseudomonadati</taxon>
        <taxon>Bacteroidota</taxon>
        <taxon>Sphingobacteriia</taxon>
        <taxon>Sphingobacteriales</taxon>
        <taxon>Sphingobacteriaceae</taxon>
        <taxon>Parapedobacter</taxon>
    </lineage>
</organism>
<evidence type="ECO:0000313" key="3">
    <source>
        <dbReference type="Proteomes" id="UP000198670"/>
    </source>
</evidence>